<proteinExistence type="predicted"/>
<dbReference type="Proteomes" id="UP000041770">
    <property type="component" value="Unassembled WGS sequence"/>
</dbReference>
<organism evidence="1 2">
    <name type="scientific">Vibrio cholerae</name>
    <dbReference type="NCBI Taxonomy" id="666"/>
    <lineage>
        <taxon>Bacteria</taxon>
        <taxon>Pseudomonadati</taxon>
        <taxon>Pseudomonadota</taxon>
        <taxon>Gammaproteobacteria</taxon>
        <taxon>Vibrionales</taxon>
        <taxon>Vibrionaceae</taxon>
        <taxon>Vibrio</taxon>
    </lineage>
</organism>
<sequence>MRKIRSVSTFCAVREAIAELRCCVSSAIVSSARSAISRKRFLFGVVRAITFAPCCLAASAAIRISRFSPENEIAISTSWLCKVRAVAICTWLSCSVSAVIPSLSSLNARSLATSAEPPIPMICTRTAC</sequence>
<protein>
    <submittedName>
        <fullName evidence="1">Uncharacterized protein</fullName>
    </submittedName>
</protein>
<gene>
    <name evidence="1" type="ORF">ERS013200_02093</name>
</gene>
<name>A0A655Y8J8_VIBCL</name>
<evidence type="ECO:0000313" key="2">
    <source>
        <dbReference type="Proteomes" id="UP000041770"/>
    </source>
</evidence>
<dbReference type="EMBL" id="CWQY01000012">
    <property type="protein sequence ID" value="CSC71513.1"/>
    <property type="molecule type" value="Genomic_DNA"/>
</dbReference>
<accession>A0A655Y8J8</accession>
<evidence type="ECO:0000313" key="1">
    <source>
        <dbReference type="EMBL" id="CSC71513.1"/>
    </source>
</evidence>
<dbReference type="AlphaFoldDB" id="A0A655Y8J8"/>
<reference evidence="1 2" key="1">
    <citation type="submission" date="2015-07" db="EMBL/GenBank/DDBJ databases">
        <authorList>
            <consortium name="Pathogen Informatics"/>
        </authorList>
    </citation>
    <scope>NUCLEOTIDE SEQUENCE [LARGE SCALE GENOMIC DNA]</scope>
    <source>
        <strain evidence="1 2">A316</strain>
    </source>
</reference>